<dbReference type="HOGENOM" id="CLU_1127808_0_0_5"/>
<dbReference type="STRING" id="290633.GOX0557"/>
<evidence type="ECO:0008006" key="5">
    <source>
        <dbReference type="Google" id="ProtNLM"/>
    </source>
</evidence>
<keyword evidence="4" id="KW-1185">Reference proteome</keyword>
<dbReference type="Gene3D" id="1.20.1600.10">
    <property type="entry name" value="Outer membrane efflux proteins (OEP)"/>
    <property type="match status" value="1"/>
</dbReference>
<organism evidence="3 4">
    <name type="scientific">Gluconobacter oxydans (strain 621H)</name>
    <name type="common">Gluconobacter suboxydans</name>
    <dbReference type="NCBI Taxonomy" id="290633"/>
    <lineage>
        <taxon>Bacteria</taxon>
        <taxon>Pseudomonadati</taxon>
        <taxon>Pseudomonadota</taxon>
        <taxon>Alphaproteobacteria</taxon>
        <taxon>Acetobacterales</taxon>
        <taxon>Acetobacteraceae</taxon>
        <taxon>Gluconobacter</taxon>
    </lineage>
</organism>
<proteinExistence type="predicted"/>
<dbReference type="Proteomes" id="UP000006375">
    <property type="component" value="Chromosome"/>
</dbReference>
<reference evidence="3 4" key="1">
    <citation type="journal article" date="2005" name="Nat. Biotechnol.">
        <title>Complete genome sequence of the acetic acid bacterium Gluconobacter oxydans.</title>
        <authorList>
            <person name="Prust C."/>
            <person name="Hoffmeister M."/>
            <person name="Liesegang H."/>
            <person name="Wiezer A."/>
            <person name="Fricke W.F."/>
            <person name="Ehrenreich A."/>
            <person name="Gottschalk G."/>
            <person name="Deppenmeier U."/>
        </authorList>
    </citation>
    <scope>NUCLEOTIDE SEQUENCE [LARGE SCALE GENOMIC DNA]</scope>
    <source>
        <strain evidence="3 4">621H</strain>
    </source>
</reference>
<dbReference type="SUPFAM" id="SSF56954">
    <property type="entry name" value="Outer membrane efflux proteins (OEP)"/>
    <property type="match status" value="1"/>
</dbReference>
<dbReference type="eggNOG" id="COG1538">
    <property type="taxonomic scope" value="Bacteria"/>
</dbReference>
<keyword evidence="1" id="KW-0175">Coiled coil</keyword>
<gene>
    <name evidence="3" type="ordered locus">GOX0557</name>
</gene>
<evidence type="ECO:0000256" key="1">
    <source>
        <dbReference type="SAM" id="Coils"/>
    </source>
</evidence>
<feature type="coiled-coil region" evidence="1">
    <location>
        <begin position="197"/>
        <end position="224"/>
    </location>
</feature>
<protein>
    <recommendedName>
        <fullName evidence="5">Outer membrane efflux protein</fullName>
    </recommendedName>
</protein>
<accession>Q5FTG1</accession>
<evidence type="ECO:0000256" key="2">
    <source>
        <dbReference type="SAM" id="Phobius"/>
    </source>
</evidence>
<name>Q5FTG1_GLUOX</name>
<keyword evidence="2" id="KW-1133">Transmembrane helix</keyword>
<sequence>MAFHFISVARCLGLRRVRLARVFGIVVVGWIAGVGQTFAAGGMVAPLSVHDAIAAAWKIDPVRAELETNQDSADVRAKAAQSWFAGGPTLTGDYYDDRISGSNHGYITWQGGVSVPLWLPGQGTATENVAKAEAKTATVRLDVERMSVAVRVVDAAGAAIMAMRRQTAALATVAALRRIEADVQRAGHAGEIAVSDQQAVEAQLAQARSEADMAAEEIETTASQLRTLTGLQGCRISRRRMSTGWR</sequence>
<evidence type="ECO:0000313" key="4">
    <source>
        <dbReference type="Proteomes" id="UP000006375"/>
    </source>
</evidence>
<keyword evidence="2" id="KW-0812">Transmembrane</keyword>
<dbReference type="GO" id="GO:0015562">
    <property type="term" value="F:efflux transmembrane transporter activity"/>
    <property type="evidence" value="ECO:0007669"/>
    <property type="project" value="InterPro"/>
</dbReference>
<dbReference type="KEGG" id="gox:GOX0557"/>
<keyword evidence="2" id="KW-0472">Membrane</keyword>
<dbReference type="EMBL" id="CP000009">
    <property type="protein sequence ID" value="AAW60335.1"/>
    <property type="molecule type" value="Genomic_DNA"/>
</dbReference>
<feature type="transmembrane region" description="Helical" evidence="2">
    <location>
        <begin position="20"/>
        <end position="39"/>
    </location>
</feature>
<evidence type="ECO:0000313" key="3">
    <source>
        <dbReference type="EMBL" id="AAW60335.1"/>
    </source>
</evidence>
<dbReference type="AlphaFoldDB" id="Q5FTG1"/>
<dbReference type="RefSeq" id="WP_011252135.1">
    <property type="nucleotide sequence ID" value="NC_006677.1"/>
</dbReference>